<proteinExistence type="predicted"/>
<keyword evidence="2" id="KW-1133">Transmembrane helix</keyword>
<feature type="non-terminal residue" evidence="3">
    <location>
        <position position="179"/>
    </location>
</feature>
<accession>A0A426XV38</accession>
<dbReference type="EMBL" id="AMZH03017232">
    <property type="protein sequence ID" value="RRT43335.1"/>
    <property type="molecule type" value="Genomic_DNA"/>
</dbReference>
<keyword evidence="2" id="KW-0812">Transmembrane</keyword>
<dbReference type="AlphaFoldDB" id="A0A426XV38"/>
<name>A0A426XV38_ENSVE</name>
<evidence type="ECO:0000256" key="2">
    <source>
        <dbReference type="SAM" id="Phobius"/>
    </source>
</evidence>
<comment type="caution">
    <text evidence="3">The sequence shown here is derived from an EMBL/GenBank/DDBJ whole genome shotgun (WGS) entry which is preliminary data.</text>
</comment>
<feature type="transmembrane region" description="Helical" evidence="2">
    <location>
        <begin position="12"/>
        <end position="33"/>
    </location>
</feature>
<sequence>MRVDQSDTKHAMIYWSLFLLLGVFVPIAFHFVLSYTATHCTYDVMHSSFGCPRYLQLSSSWMVGLFKVTDMRTARYRAVPPKIDCQRSISVVGGRLKKKSTVGGRLREKSTVSSRLRKKKERRRGKEEKKKRRIPRPRVITTCGSPTHRHRPRVARACGCFFSRARRSVSPRGEKDRGD</sequence>
<feature type="region of interest" description="Disordered" evidence="1">
    <location>
        <begin position="100"/>
        <end position="150"/>
    </location>
</feature>
<gene>
    <name evidence="3" type="ORF">B296_00056513</name>
</gene>
<evidence type="ECO:0008006" key="5">
    <source>
        <dbReference type="Google" id="ProtNLM"/>
    </source>
</evidence>
<evidence type="ECO:0000256" key="1">
    <source>
        <dbReference type="SAM" id="MobiDB-lite"/>
    </source>
</evidence>
<evidence type="ECO:0000313" key="3">
    <source>
        <dbReference type="EMBL" id="RRT43335.1"/>
    </source>
</evidence>
<evidence type="ECO:0000313" key="4">
    <source>
        <dbReference type="Proteomes" id="UP000287651"/>
    </source>
</evidence>
<keyword evidence="2" id="KW-0472">Membrane</keyword>
<feature type="compositionally biased region" description="Basic residues" evidence="1">
    <location>
        <begin position="115"/>
        <end position="136"/>
    </location>
</feature>
<protein>
    <recommendedName>
        <fullName evidence="5">Transmembrane protein</fullName>
    </recommendedName>
</protein>
<organism evidence="3 4">
    <name type="scientific">Ensete ventricosum</name>
    <name type="common">Abyssinian banana</name>
    <name type="synonym">Musa ensete</name>
    <dbReference type="NCBI Taxonomy" id="4639"/>
    <lineage>
        <taxon>Eukaryota</taxon>
        <taxon>Viridiplantae</taxon>
        <taxon>Streptophyta</taxon>
        <taxon>Embryophyta</taxon>
        <taxon>Tracheophyta</taxon>
        <taxon>Spermatophyta</taxon>
        <taxon>Magnoliopsida</taxon>
        <taxon>Liliopsida</taxon>
        <taxon>Zingiberales</taxon>
        <taxon>Musaceae</taxon>
        <taxon>Ensete</taxon>
    </lineage>
</organism>
<dbReference type="Proteomes" id="UP000287651">
    <property type="component" value="Unassembled WGS sequence"/>
</dbReference>
<reference evidence="3 4" key="1">
    <citation type="journal article" date="2014" name="Agronomy (Basel)">
        <title>A Draft Genome Sequence for Ensete ventricosum, the Drought-Tolerant Tree Against Hunger.</title>
        <authorList>
            <person name="Harrison J."/>
            <person name="Moore K.A."/>
            <person name="Paszkiewicz K."/>
            <person name="Jones T."/>
            <person name="Grant M."/>
            <person name="Ambacheew D."/>
            <person name="Muzemil S."/>
            <person name="Studholme D.J."/>
        </authorList>
    </citation>
    <scope>NUCLEOTIDE SEQUENCE [LARGE SCALE GENOMIC DNA]</scope>
</reference>